<accession>A0A8I0PWH1</accession>
<keyword evidence="1" id="KW-0472">Membrane</keyword>
<dbReference type="PANTHER" id="PTHR43265">
    <property type="entry name" value="ESTERASE ESTD"/>
    <property type="match status" value="1"/>
</dbReference>
<dbReference type="InterPro" id="IPR022742">
    <property type="entry name" value="Hydrolase_4"/>
</dbReference>
<dbReference type="GO" id="GO:0052689">
    <property type="term" value="F:carboxylic ester hydrolase activity"/>
    <property type="evidence" value="ECO:0007669"/>
    <property type="project" value="TreeGrafter"/>
</dbReference>
<reference evidence="3" key="1">
    <citation type="submission" date="2017-12" db="EMBL/GenBank/DDBJ databases">
        <title>Genome sequencing and analysis.</title>
        <authorList>
            <person name="Huang Y.-T."/>
        </authorList>
    </citation>
    <scope>NUCLEOTIDE SEQUENCE</scope>
    <source>
        <strain evidence="3">VGH116</strain>
    </source>
</reference>
<dbReference type="PANTHER" id="PTHR43265:SF1">
    <property type="entry name" value="ESTERASE ESTD"/>
    <property type="match status" value="1"/>
</dbReference>
<keyword evidence="1" id="KW-1133">Transmembrane helix</keyword>
<evidence type="ECO:0000313" key="3">
    <source>
        <dbReference type="EMBL" id="MBE8612795.1"/>
    </source>
</evidence>
<dbReference type="InterPro" id="IPR053145">
    <property type="entry name" value="AB_hydrolase_Est10"/>
</dbReference>
<dbReference type="Gene3D" id="3.40.50.1820">
    <property type="entry name" value="alpha/beta hydrolase"/>
    <property type="match status" value="1"/>
</dbReference>
<sequence length="364" mass="40082">MIARYFRRTLAGLALPLLIAGLALPLLIAGLVLFFTSHLDDFDFDNAVAKELTFTSQGNRLSGTLLLPGNGHPAAVAVIIHGDGPQDRYSDNGYSPLFNTLLDAGIAVFSWDKAGIGNSQGNWLHQSMDDRAEETVAALTLLQSLYQNTPVQIGFLGFSQAGWVIPTAAAQSQPDFSVIIGGAVNWRDQGQFYQGLRYAQQGKSPEDIKQLLAAEQAENDRIFGRNGSKDPAQRSDMTPDRFEFVVKNYLSDATPAILQMNGRVLAVWGEEDLNVDARQNACRYQSLLKDNPKAKVIVFPQAGHGLLQAPAYNYQLSSDWPVLRQWQFLYAGREAYHPGALSLITDWIKNKTPDLTAYYPACQS</sequence>
<proteinExistence type="predicted"/>
<keyword evidence="3" id="KW-0378">Hydrolase</keyword>
<dbReference type="Pfam" id="PF12146">
    <property type="entry name" value="Hydrolase_4"/>
    <property type="match status" value="1"/>
</dbReference>
<name>A0A8I0PWH1_MORMO</name>
<gene>
    <name evidence="3" type="ORF">CYG68_10235</name>
</gene>
<dbReference type="EMBL" id="PKLF01000008">
    <property type="protein sequence ID" value="MBE8612795.1"/>
    <property type="molecule type" value="Genomic_DNA"/>
</dbReference>
<dbReference type="SUPFAM" id="SSF53474">
    <property type="entry name" value="alpha/beta-Hydrolases"/>
    <property type="match status" value="1"/>
</dbReference>
<dbReference type="Proteomes" id="UP000650477">
    <property type="component" value="Unassembled WGS sequence"/>
</dbReference>
<comment type="caution">
    <text evidence="3">The sequence shown here is derived from an EMBL/GenBank/DDBJ whole genome shotgun (WGS) entry which is preliminary data.</text>
</comment>
<protein>
    <submittedName>
        <fullName evidence="3">Alpha/beta hydrolase</fullName>
    </submittedName>
</protein>
<evidence type="ECO:0000259" key="2">
    <source>
        <dbReference type="Pfam" id="PF12146"/>
    </source>
</evidence>
<evidence type="ECO:0000256" key="1">
    <source>
        <dbReference type="SAM" id="Phobius"/>
    </source>
</evidence>
<organism evidence="3 4">
    <name type="scientific">Morganella morganii</name>
    <name type="common">Proteus morganii</name>
    <dbReference type="NCBI Taxonomy" id="582"/>
    <lineage>
        <taxon>Bacteria</taxon>
        <taxon>Pseudomonadati</taxon>
        <taxon>Pseudomonadota</taxon>
        <taxon>Gammaproteobacteria</taxon>
        <taxon>Enterobacterales</taxon>
        <taxon>Morganellaceae</taxon>
        <taxon>Morganella</taxon>
    </lineage>
</organism>
<dbReference type="InterPro" id="IPR029058">
    <property type="entry name" value="AB_hydrolase_fold"/>
</dbReference>
<keyword evidence="1" id="KW-0812">Transmembrane</keyword>
<feature type="transmembrane region" description="Helical" evidence="1">
    <location>
        <begin position="12"/>
        <end position="35"/>
    </location>
</feature>
<dbReference type="AlphaFoldDB" id="A0A8I0PWH1"/>
<evidence type="ECO:0000313" key="4">
    <source>
        <dbReference type="Proteomes" id="UP000650477"/>
    </source>
</evidence>
<dbReference type="RefSeq" id="WP_193829784.1">
    <property type="nucleotide sequence ID" value="NZ_PKLF01000008.1"/>
</dbReference>
<feature type="domain" description="Serine aminopeptidase S33" evidence="2">
    <location>
        <begin position="72"/>
        <end position="307"/>
    </location>
</feature>